<dbReference type="PRINTS" id="PR00463">
    <property type="entry name" value="EP450I"/>
</dbReference>
<evidence type="ECO:0000256" key="5">
    <source>
        <dbReference type="PIRSR" id="PIRSR602401-1"/>
    </source>
</evidence>
<evidence type="ECO:0000256" key="3">
    <source>
        <dbReference type="ARBA" id="ARBA00022723"/>
    </source>
</evidence>
<comment type="cofactor">
    <cofactor evidence="1 5">
        <name>heme</name>
        <dbReference type="ChEBI" id="CHEBI:30413"/>
    </cofactor>
</comment>
<evidence type="ECO:0000256" key="1">
    <source>
        <dbReference type="ARBA" id="ARBA00001971"/>
    </source>
</evidence>
<keyword evidence="4 5" id="KW-0408">Iron</keyword>
<dbReference type="GO" id="GO:0005506">
    <property type="term" value="F:iron ion binding"/>
    <property type="evidence" value="ECO:0007669"/>
    <property type="project" value="InterPro"/>
</dbReference>
<sequence length="529" mass="59534">MASFLLKDLDSPSRNHAVLPWVILLASLGYFAGYVVYQRFFHPLASFPGPFLASLTDLWQVHQFLTLKQPYYLTELHEKYGQFVRYGPDKLSVTAEDAIPIVYQKGGKSMPKTEFYDAYGAAHPNVFGMRDEVAHSIRRRHMSHSFSISSVKDMEQYLDTNMKLLKEKIAEYSNRGEAFDLKKLLHYYTIDVLGELAFSQPFGVQVTDDESLVPPVKEHSLLAAATGAWPSMLPLLKKWLPKAPHRGMQRLWEGRASCARLASQCVERRIQQVKGEDATASEGRKDILTSLITAQHPDTGQRLTQTDLETEAFGFIIAGTHTTSATTTLLFYHLLHTPSIMAQCVAEIDNQLPPLTPDRPVYSVADVETSLPFLRQCVRENFRITPVFTMPLARRVMAPEGITIAGRHIKQGTSIAVCNHAFHHNPEVWGTDHQVFDPTRWDKPEIAARSRYLMHFGLGGRQCIGKAVAQTNIYKLSSTLLKEFEFALADPNERAEIETGSFRGKLPSMVSVGISDLEEPLMVTARKRT</sequence>
<feature type="transmembrane region" description="Helical" evidence="7">
    <location>
        <begin position="18"/>
        <end position="37"/>
    </location>
</feature>
<dbReference type="SUPFAM" id="SSF48264">
    <property type="entry name" value="Cytochrome P450"/>
    <property type="match status" value="1"/>
</dbReference>
<reference evidence="8" key="1">
    <citation type="submission" date="2022-07" db="EMBL/GenBank/DDBJ databases">
        <title>Fungi with potential for degradation of polypropylene.</title>
        <authorList>
            <person name="Gostincar C."/>
        </authorList>
    </citation>
    <scope>NUCLEOTIDE SEQUENCE</scope>
    <source>
        <strain evidence="8">EXF-13308</strain>
    </source>
</reference>
<comment type="caution">
    <text evidence="8">The sequence shown here is derived from an EMBL/GenBank/DDBJ whole genome shotgun (WGS) entry which is preliminary data.</text>
</comment>
<dbReference type="GO" id="GO:0004497">
    <property type="term" value="F:monooxygenase activity"/>
    <property type="evidence" value="ECO:0007669"/>
    <property type="project" value="UniProtKB-KW"/>
</dbReference>
<comment type="similarity">
    <text evidence="6">Belongs to the cytochrome P450 family.</text>
</comment>
<dbReference type="PROSITE" id="PS00086">
    <property type="entry name" value="CYTOCHROME_P450"/>
    <property type="match status" value="1"/>
</dbReference>
<evidence type="ECO:0000256" key="7">
    <source>
        <dbReference type="SAM" id="Phobius"/>
    </source>
</evidence>
<evidence type="ECO:0000313" key="9">
    <source>
        <dbReference type="Proteomes" id="UP001174694"/>
    </source>
</evidence>
<dbReference type="GO" id="GO:0016705">
    <property type="term" value="F:oxidoreductase activity, acting on paired donors, with incorporation or reduction of molecular oxygen"/>
    <property type="evidence" value="ECO:0007669"/>
    <property type="project" value="InterPro"/>
</dbReference>
<dbReference type="InterPro" id="IPR001128">
    <property type="entry name" value="Cyt_P450"/>
</dbReference>
<evidence type="ECO:0000256" key="2">
    <source>
        <dbReference type="ARBA" id="ARBA00022617"/>
    </source>
</evidence>
<name>A0AA38R5U8_9PEZI</name>
<dbReference type="InterPro" id="IPR017972">
    <property type="entry name" value="Cyt_P450_CS"/>
</dbReference>
<protein>
    <submittedName>
        <fullName evidence="8">Benzoate 4-monooxygenase</fullName>
    </submittedName>
</protein>
<dbReference type="AlphaFoldDB" id="A0AA38R5U8"/>
<accession>A0AA38R5U8</accession>
<dbReference type="PRINTS" id="PR00385">
    <property type="entry name" value="P450"/>
</dbReference>
<keyword evidence="2 5" id="KW-0349">Heme</keyword>
<gene>
    <name evidence="8" type="ORF">NKR23_g8603</name>
</gene>
<dbReference type="InterPro" id="IPR002401">
    <property type="entry name" value="Cyt_P450_E_grp-I"/>
</dbReference>
<dbReference type="Proteomes" id="UP001174694">
    <property type="component" value="Unassembled WGS sequence"/>
</dbReference>
<keyword evidence="9" id="KW-1185">Reference proteome</keyword>
<evidence type="ECO:0000313" key="8">
    <source>
        <dbReference type="EMBL" id="KAJ9138193.1"/>
    </source>
</evidence>
<dbReference type="GO" id="GO:0020037">
    <property type="term" value="F:heme binding"/>
    <property type="evidence" value="ECO:0007669"/>
    <property type="project" value="InterPro"/>
</dbReference>
<keyword evidence="6" id="KW-0503">Monooxygenase</keyword>
<keyword evidence="7" id="KW-0812">Transmembrane</keyword>
<dbReference type="InterPro" id="IPR050121">
    <property type="entry name" value="Cytochrome_P450_monoxygenase"/>
</dbReference>
<dbReference type="EMBL" id="JANBVO010000031">
    <property type="protein sequence ID" value="KAJ9138193.1"/>
    <property type="molecule type" value="Genomic_DNA"/>
</dbReference>
<dbReference type="InterPro" id="IPR036396">
    <property type="entry name" value="Cyt_P450_sf"/>
</dbReference>
<proteinExistence type="inferred from homology"/>
<dbReference type="Gene3D" id="1.10.630.10">
    <property type="entry name" value="Cytochrome P450"/>
    <property type="match status" value="1"/>
</dbReference>
<evidence type="ECO:0000256" key="4">
    <source>
        <dbReference type="ARBA" id="ARBA00023004"/>
    </source>
</evidence>
<dbReference type="PANTHER" id="PTHR24305">
    <property type="entry name" value="CYTOCHROME P450"/>
    <property type="match status" value="1"/>
</dbReference>
<dbReference type="Pfam" id="PF00067">
    <property type="entry name" value="p450"/>
    <property type="match status" value="1"/>
</dbReference>
<dbReference type="PANTHER" id="PTHR24305:SF103">
    <property type="entry name" value="P450, PUTATIVE (EUROFUNG)-RELATED"/>
    <property type="match status" value="1"/>
</dbReference>
<keyword evidence="6" id="KW-0560">Oxidoreductase</keyword>
<keyword evidence="7" id="KW-0472">Membrane</keyword>
<feature type="binding site" description="axial binding residue" evidence="5">
    <location>
        <position position="463"/>
    </location>
    <ligand>
        <name>heme</name>
        <dbReference type="ChEBI" id="CHEBI:30413"/>
    </ligand>
    <ligandPart>
        <name>Fe</name>
        <dbReference type="ChEBI" id="CHEBI:18248"/>
    </ligandPart>
</feature>
<evidence type="ECO:0000256" key="6">
    <source>
        <dbReference type="RuleBase" id="RU000461"/>
    </source>
</evidence>
<keyword evidence="3 5" id="KW-0479">Metal-binding</keyword>
<keyword evidence="7" id="KW-1133">Transmembrane helix</keyword>
<organism evidence="8 9">
    <name type="scientific">Pleurostoma richardsiae</name>
    <dbReference type="NCBI Taxonomy" id="41990"/>
    <lineage>
        <taxon>Eukaryota</taxon>
        <taxon>Fungi</taxon>
        <taxon>Dikarya</taxon>
        <taxon>Ascomycota</taxon>
        <taxon>Pezizomycotina</taxon>
        <taxon>Sordariomycetes</taxon>
        <taxon>Sordariomycetidae</taxon>
        <taxon>Calosphaeriales</taxon>
        <taxon>Pleurostomataceae</taxon>
        <taxon>Pleurostoma</taxon>
    </lineage>
</organism>